<dbReference type="SUPFAM" id="SSF103481">
    <property type="entry name" value="Multidrug resistance efflux transporter EmrE"/>
    <property type="match status" value="2"/>
</dbReference>
<keyword evidence="3" id="KW-1003">Cell membrane</keyword>
<feature type="transmembrane region" description="Helical" evidence="7">
    <location>
        <begin position="242"/>
        <end position="260"/>
    </location>
</feature>
<comment type="caution">
    <text evidence="9">The sequence shown here is derived from an EMBL/GenBank/DDBJ whole genome shotgun (WGS) entry which is preliminary data.</text>
</comment>
<dbReference type="PANTHER" id="PTHR32322">
    <property type="entry name" value="INNER MEMBRANE TRANSPORTER"/>
    <property type="match status" value="1"/>
</dbReference>
<sequence>MSQYYRGVLLTFLSAAGFGLLPIFAVFAYKEGASPYTLLFWRFFLAGLIFQVYNYYVHKGFGITKKEILYVLVMGVLYTMQSSFFFLSVKYISASLTSLIFYTYPALVAILSSIVYKDRLGLKGFIAVALAFAGLILVLGNISGKLNLTGVFFALATALVYSVYITLGKKVLAQIPSLTASSFIAVFAAMCFLVVGSLSGTLDFLPPEKVWFSISGIVVFSTLLAMFTFFRGIELLGPARASIISMFEPVVTVIFAALLFSEKLTPGQIAGGVLVLLGAYLVAKVEK</sequence>
<keyword evidence="10" id="KW-1185">Reference proteome</keyword>
<organism evidence="9 10">
    <name type="scientific">Carboxydothermus islandicus</name>
    <dbReference type="NCBI Taxonomy" id="661089"/>
    <lineage>
        <taxon>Bacteria</taxon>
        <taxon>Bacillati</taxon>
        <taxon>Bacillota</taxon>
        <taxon>Clostridia</taxon>
        <taxon>Thermoanaerobacterales</taxon>
        <taxon>Thermoanaerobacteraceae</taxon>
        <taxon>Carboxydothermus</taxon>
    </lineage>
</organism>
<reference evidence="10" key="1">
    <citation type="submission" date="2016-12" db="EMBL/GenBank/DDBJ databases">
        <title>Draft Genome Sequences od Carboxydothermus pertinax and islandicus, Hydrogenogenic Carboxydotrophic Bacteria.</title>
        <authorList>
            <person name="Fukuyama Y."/>
            <person name="Ohmae K."/>
            <person name="Yoneda Y."/>
            <person name="Yoshida T."/>
            <person name="Sako Y."/>
        </authorList>
    </citation>
    <scope>NUCLEOTIDE SEQUENCE [LARGE SCALE GENOMIC DNA]</scope>
    <source>
        <strain evidence="10">SET</strain>
    </source>
</reference>
<dbReference type="InterPro" id="IPR050638">
    <property type="entry name" value="AA-Vitamin_Transporters"/>
</dbReference>
<feature type="transmembrane region" description="Helical" evidence="7">
    <location>
        <begin position="179"/>
        <end position="198"/>
    </location>
</feature>
<name>A0A1L8D223_9THEO</name>
<feature type="transmembrane region" description="Helical" evidence="7">
    <location>
        <begin position="124"/>
        <end position="142"/>
    </location>
</feature>
<dbReference type="PANTHER" id="PTHR32322:SF18">
    <property type="entry name" value="S-ADENOSYLMETHIONINE_S-ADENOSYLHOMOCYSTEINE TRANSPORTER"/>
    <property type="match status" value="1"/>
</dbReference>
<evidence type="ECO:0000256" key="1">
    <source>
        <dbReference type="ARBA" id="ARBA00004651"/>
    </source>
</evidence>
<dbReference type="RefSeq" id="WP_075865396.1">
    <property type="nucleotide sequence ID" value="NZ_BDJL01000035.1"/>
</dbReference>
<dbReference type="GO" id="GO:0005886">
    <property type="term" value="C:plasma membrane"/>
    <property type="evidence" value="ECO:0007669"/>
    <property type="project" value="UniProtKB-SubCell"/>
</dbReference>
<evidence type="ECO:0000256" key="5">
    <source>
        <dbReference type="ARBA" id="ARBA00022989"/>
    </source>
</evidence>
<feature type="domain" description="EamA" evidence="8">
    <location>
        <begin position="149"/>
        <end position="282"/>
    </location>
</feature>
<evidence type="ECO:0000256" key="4">
    <source>
        <dbReference type="ARBA" id="ARBA00022692"/>
    </source>
</evidence>
<feature type="domain" description="EamA" evidence="8">
    <location>
        <begin position="6"/>
        <end position="139"/>
    </location>
</feature>
<evidence type="ECO:0000313" key="9">
    <source>
        <dbReference type="EMBL" id="GAV25236.1"/>
    </source>
</evidence>
<evidence type="ECO:0000313" key="10">
    <source>
        <dbReference type="Proteomes" id="UP000187338"/>
    </source>
</evidence>
<dbReference type="OrthoDB" id="9808556at2"/>
<keyword evidence="6 7" id="KW-0472">Membrane</keyword>
<dbReference type="InterPro" id="IPR000620">
    <property type="entry name" value="EamA_dom"/>
</dbReference>
<comment type="similarity">
    <text evidence="2">Belongs to the EamA transporter family.</text>
</comment>
<feature type="transmembrane region" description="Helical" evidence="7">
    <location>
        <begin position="99"/>
        <end position="117"/>
    </location>
</feature>
<feature type="transmembrane region" description="Helical" evidence="7">
    <location>
        <begin position="266"/>
        <end position="283"/>
    </location>
</feature>
<evidence type="ECO:0000256" key="7">
    <source>
        <dbReference type="SAM" id="Phobius"/>
    </source>
</evidence>
<feature type="transmembrane region" description="Helical" evidence="7">
    <location>
        <begin position="7"/>
        <end position="27"/>
    </location>
</feature>
<accession>A0A1L8D223</accession>
<dbReference type="EMBL" id="BDJL01000035">
    <property type="protein sequence ID" value="GAV25236.1"/>
    <property type="molecule type" value="Genomic_DNA"/>
</dbReference>
<gene>
    <name evidence="9" type="ORF">ciss_11690</name>
</gene>
<comment type="subcellular location">
    <subcellularLocation>
        <location evidence="1">Cell membrane</location>
        <topology evidence="1">Multi-pass membrane protein</topology>
    </subcellularLocation>
</comment>
<dbReference type="STRING" id="661089.ciss_11690"/>
<feature type="transmembrane region" description="Helical" evidence="7">
    <location>
        <begin position="68"/>
        <end position="87"/>
    </location>
</feature>
<evidence type="ECO:0000259" key="8">
    <source>
        <dbReference type="Pfam" id="PF00892"/>
    </source>
</evidence>
<dbReference type="Pfam" id="PF00892">
    <property type="entry name" value="EamA"/>
    <property type="match status" value="2"/>
</dbReference>
<dbReference type="AlphaFoldDB" id="A0A1L8D223"/>
<evidence type="ECO:0000256" key="2">
    <source>
        <dbReference type="ARBA" id="ARBA00007362"/>
    </source>
</evidence>
<dbReference type="InterPro" id="IPR037185">
    <property type="entry name" value="EmrE-like"/>
</dbReference>
<keyword evidence="5 7" id="KW-1133">Transmembrane helix</keyword>
<feature type="transmembrane region" description="Helical" evidence="7">
    <location>
        <begin position="148"/>
        <end position="167"/>
    </location>
</feature>
<feature type="transmembrane region" description="Helical" evidence="7">
    <location>
        <begin position="210"/>
        <end position="230"/>
    </location>
</feature>
<evidence type="ECO:0000256" key="6">
    <source>
        <dbReference type="ARBA" id="ARBA00023136"/>
    </source>
</evidence>
<dbReference type="Proteomes" id="UP000187338">
    <property type="component" value="Unassembled WGS sequence"/>
</dbReference>
<keyword evidence="4 7" id="KW-0812">Transmembrane</keyword>
<evidence type="ECO:0000256" key="3">
    <source>
        <dbReference type="ARBA" id="ARBA00022475"/>
    </source>
</evidence>
<proteinExistence type="inferred from homology"/>
<feature type="transmembrane region" description="Helical" evidence="7">
    <location>
        <begin position="39"/>
        <end position="56"/>
    </location>
</feature>
<protein>
    <submittedName>
        <fullName evidence="9">EamA family transporter</fullName>
    </submittedName>
</protein>